<comment type="caution">
    <text evidence="2">The sequence shown here is derived from an EMBL/GenBank/DDBJ whole genome shotgun (WGS) entry which is preliminary data.</text>
</comment>
<protein>
    <recommendedName>
        <fullName evidence="1">ATPase dynein-related AAA domain-containing protein</fullName>
    </recommendedName>
</protein>
<evidence type="ECO:0000259" key="1">
    <source>
        <dbReference type="Pfam" id="PF07728"/>
    </source>
</evidence>
<dbReference type="EMBL" id="BAABRU010000004">
    <property type="protein sequence ID" value="GAA5527431.1"/>
    <property type="molecule type" value="Genomic_DNA"/>
</dbReference>
<evidence type="ECO:0000313" key="3">
    <source>
        <dbReference type="Proteomes" id="UP001428290"/>
    </source>
</evidence>
<dbReference type="Proteomes" id="UP001428290">
    <property type="component" value="Unassembled WGS sequence"/>
</dbReference>
<keyword evidence="3" id="KW-1185">Reference proteome</keyword>
<sequence>MSQSEPIQWNAVALQALQVEGVNERWNAVQEQLHPILVALSEQLDSAAARQFPNTWGLYEVSAKTVRAVNRGRQRDPIDDYHVVIDRPPRGCHIYLGVSGSEERILVGIQLWNKRKRELAAVWDRGRVLWEPLIRSLPDVRYTRGEHAEQQLWLDDYLANRSSNYLWAGWSYPWQQALDDSQQFNLQLINHMLALLPLNEAIMEIAEEEWELPPSHLREARQSYATGFNSPSIEEISASIRQRGFIYPDAVLRSYHIALQTKPLVILPGISGTGKTRLTRVYADAVHQIAPHSDNPYYLAVAVQPDWHNARDLLGYFNALTQTFQPTPTLRLLLRASADPANPYFLCLDELNLARPEYYLAPILSALETAEHLIDLGIPQEVAQTVDGESVRNPLRLPLNVHIIGTVNVDESTFTLSDKLLDRANVIELTEVDLAAWRASYRRPFNLTAWQLLLELQPILASLGHPFGYRTVEEIGRYLEGAEGIMPLNTALDLQIKQKLLPKLRGDDSPRFRNGLRSLAQLFAAYPQSQTKIQAMLERLDREGFADFY</sequence>
<organism evidence="2 3">
    <name type="scientific">Herpetosiphon gulosus</name>
    <dbReference type="NCBI Taxonomy" id="1973496"/>
    <lineage>
        <taxon>Bacteria</taxon>
        <taxon>Bacillati</taxon>
        <taxon>Chloroflexota</taxon>
        <taxon>Chloroflexia</taxon>
        <taxon>Herpetosiphonales</taxon>
        <taxon>Herpetosiphonaceae</taxon>
        <taxon>Herpetosiphon</taxon>
    </lineage>
</organism>
<dbReference type="SUPFAM" id="SSF52540">
    <property type="entry name" value="P-loop containing nucleoside triphosphate hydrolases"/>
    <property type="match status" value="1"/>
</dbReference>
<dbReference type="RefSeq" id="WP_345721071.1">
    <property type="nucleotide sequence ID" value="NZ_BAABRU010000004.1"/>
</dbReference>
<dbReference type="InterPro" id="IPR027417">
    <property type="entry name" value="P-loop_NTPase"/>
</dbReference>
<name>A0ABP9WW51_9CHLR</name>
<accession>A0ABP9WW51</accession>
<dbReference type="InterPro" id="IPR011704">
    <property type="entry name" value="ATPase_dyneun-rel_AAA"/>
</dbReference>
<dbReference type="Pfam" id="PF07728">
    <property type="entry name" value="AAA_5"/>
    <property type="match status" value="1"/>
</dbReference>
<feature type="domain" description="ATPase dynein-related AAA" evidence="1">
    <location>
        <begin position="265"/>
        <end position="423"/>
    </location>
</feature>
<proteinExistence type="predicted"/>
<reference evidence="2 3" key="1">
    <citation type="submission" date="2024-02" db="EMBL/GenBank/DDBJ databases">
        <title>Herpetosiphon gulosus NBRC 112829.</title>
        <authorList>
            <person name="Ichikawa N."/>
            <person name="Katano-Makiyama Y."/>
            <person name="Hidaka K."/>
        </authorList>
    </citation>
    <scope>NUCLEOTIDE SEQUENCE [LARGE SCALE GENOMIC DNA]</scope>
    <source>
        <strain evidence="2 3">NBRC 112829</strain>
    </source>
</reference>
<evidence type="ECO:0000313" key="2">
    <source>
        <dbReference type="EMBL" id="GAA5527431.1"/>
    </source>
</evidence>
<gene>
    <name evidence="2" type="ORF">Hgul01_01217</name>
</gene>
<dbReference type="Gene3D" id="3.40.50.300">
    <property type="entry name" value="P-loop containing nucleotide triphosphate hydrolases"/>
    <property type="match status" value="1"/>
</dbReference>